<dbReference type="KEGG" id="dpx:DAPPUDRAFT_61982"/>
<evidence type="ECO:0000256" key="6">
    <source>
        <dbReference type="SAM" id="Phobius"/>
    </source>
</evidence>
<dbReference type="InParanoid" id="E9HEZ3"/>
<dbReference type="AlphaFoldDB" id="E9HEZ3"/>
<dbReference type="EMBL" id="GL732632">
    <property type="protein sequence ID" value="EFX69698.1"/>
    <property type="molecule type" value="Genomic_DNA"/>
</dbReference>
<evidence type="ECO:0000313" key="8">
    <source>
        <dbReference type="Proteomes" id="UP000000305"/>
    </source>
</evidence>
<gene>
    <name evidence="7" type="ORF">DAPPUDRAFT_61982</name>
</gene>
<feature type="transmembrane region" description="Helical" evidence="6">
    <location>
        <begin position="69"/>
        <end position="88"/>
    </location>
</feature>
<name>E9HEZ3_DAPPU</name>
<keyword evidence="5 6" id="KW-0472">Membrane</keyword>
<evidence type="ECO:0000313" key="7">
    <source>
        <dbReference type="EMBL" id="EFX69698.1"/>
    </source>
</evidence>
<keyword evidence="4 6" id="KW-1133">Transmembrane helix</keyword>
<dbReference type="OrthoDB" id="8841220at2759"/>
<evidence type="ECO:0000256" key="3">
    <source>
        <dbReference type="ARBA" id="ARBA00022692"/>
    </source>
</evidence>
<reference evidence="7 8" key="1">
    <citation type="journal article" date="2011" name="Science">
        <title>The ecoresponsive genome of Daphnia pulex.</title>
        <authorList>
            <person name="Colbourne J.K."/>
            <person name="Pfrender M.E."/>
            <person name="Gilbert D."/>
            <person name="Thomas W.K."/>
            <person name="Tucker A."/>
            <person name="Oakley T.H."/>
            <person name="Tokishita S."/>
            <person name="Aerts A."/>
            <person name="Arnold G.J."/>
            <person name="Basu M.K."/>
            <person name="Bauer D.J."/>
            <person name="Caceres C.E."/>
            <person name="Carmel L."/>
            <person name="Casola C."/>
            <person name="Choi J.H."/>
            <person name="Detter J.C."/>
            <person name="Dong Q."/>
            <person name="Dusheyko S."/>
            <person name="Eads B.D."/>
            <person name="Frohlich T."/>
            <person name="Geiler-Samerotte K.A."/>
            <person name="Gerlach D."/>
            <person name="Hatcher P."/>
            <person name="Jogdeo S."/>
            <person name="Krijgsveld J."/>
            <person name="Kriventseva E.V."/>
            <person name="Kultz D."/>
            <person name="Laforsch C."/>
            <person name="Lindquist E."/>
            <person name="Lopez J."/>
            <person name="Manak J.R."/>
            <person name="Muller J."/>
            <person name="Pangilinan J."/>
            <person name="Patwardhan R.P."/>
            <person name="Pitluck S."/>
            <person name="Pritham E.J."/>
            <person name="Rechtsteiner A."/>
            <person name="Rho M."/>
            <person name="Rogozin I.B."/>
            <person name="Sakarya O."/>
            <person name="Salamov A."/>
            <person name="Schaack S."/>
            <person name="Shapiro H."/>
            <person name="Shiga Y."/>
            <person name="Skalitzky C."/>
            <person name="Smith Z."/>
            <person name="Souvorov A."/>
            <person name="Sung W."/>
            <person name="Tang Z."/>
            <person name="Tsuchiya D."/>
            <person name="Tu H."/>
            <person name="Vos H."/>
            <person name="Wang M."/>
            <person name="Wolf Y.I."/>
            <person name="Yamagata H."/>
            <person name="Yamada T."/>
            <person name="Ye Y."/>
            <person name="Shaw J.R."/>
            <person name="Andrews J."/>
            <person name="Crease T.J."/>
            <person name="Tang H."/>
            <person name="Lucas S.M."/>
            <person name="Robertson H.M."/>
            <person name="Bork P."/>
            <person name="Koonin E.V."/>
            <person name="Zdobnov E.M."/>
            <person name="Grigoriev I.V."/>
            <person name="Lynch M."/>
            <person name="Boore J.L."/>
        </authorList>
    </citation>
    <scope>NUCLEOTIDE SEQUENCE [LARGE SCALE GENOMIC DNA]</scope>
</reference>
<evidence type="ECO:0000256" key="1">
    <source>
        <dbReference type="ARBA" id="ARBA00004141"/>
    </source>
</evidence>
<keyword evidence="3 6" id="KW-0812">Transmembrane</keyword>
<dbReference type="GO" id="GO:0016020">
    <property type="term" value="C:membrane"/>
    <property type="evidence" value="ECO:0007669"/>
    <property type="project" value="UniProtKB-SubCell"/>
</dbReference>
<dbReference type="InterPro" id="IPR004307">
    <property type="entry name" value="TspO_MBR"/>
</dbReference>
<comment type="similarity">
    <text evidence="2">Belongs to the TspO/BZRP family.</text>
</comment>
<evidence type="ECO:0000256" key="4">
    <source>
        <dbReference type="ARBA" id="ARBA00022989"/>
    </source>
</evidence>
<dbReference type="Gene3D" id="1.20.1260.100">
    <property type="entry name" value="TspO/MBR protein"/>
    <property type="match status" value="1"/>
</dbReference>
<dbReference type="InterPro" id="IPR038330">
    <property type="entry name" value="TspO/MBR-related_sf"/>
</dbReference>
<evidence type="ECO:0000256" key="5">
    <source>
        <dbReference type="ARBA" id="ARBA00023136"/>
    </source>
</evidence>
<dbReference type="HOGENOM" id="CLU_1972688_0_0_1"/>
<dbReference type="Pfam" id="PF03073">
    <property type="entry name" value="TspO_MBR"/>
    <property type="match status" value="1"/>
</dbReference>
<dbReference type="Proteomes" id="UP000000305">
    <property type="component" value="Unassembled WGS sequence"/>
</dbReference>
<protein>
    <submittedName>
        <fullName evidence="7">Uncharacterized protein</fullName>
    </submittedName>
</protein>
<evidence type="ECO:0000256" key="2">
    <source>
        <dbReference type="ARBA" id="ARBA00007524"/>
    </source>
</evidence>
<keyword evidence="8" id="KW-1185">Reference proteome</keyword>
<sequence>MHTRPVCNAKTDYPDVEYPSAWLFAPVWIVLYGYGNAINGVSSDRAMFSLLIIVGLGLNYLWTPLYFDIIGIPAINPFVFGYLLHLVMQYKYVKDIINISFIEAYSGWIGYATYLNASTLQTTWKAT</sequence>
<comment type="subcellular location">
    <subcellularLocation>
        <location evidence="1">Membrane</location>
        <topology evidence="1">Multi-pass membrane protein</topology>
    </subcellularLocation>
</comment>
<accession>E9HEZ3</accession>
<organism evidence="7 8">
    <name type="scientific">Daphnia pulex</name>
    <name type="common">Water flea</name>
    <dbReference type="NCBI Taxonomy" id="6669"/>
    <lineage>
        <taxon>Eukaryota</taxon>
        <taxon>Metazoa</taxon>
        <taxon>Ecdysozoa</taxon>
        <taxon>Arthropoda</taxon>
        <taxon>Crustacea</taxon>
        <taxon>Branchiopoda</taxon>
        <taxon>Diplostraca</taxon>
        <taxon>Cladocera</taxon>
        <taxon>Anomopoda</taxon>
        <taxon>Daphniidae</taxon>
        <taxon>Daphnia</taxon>
    </lineage>
</organism>
<feature type="transmembrane region" description="Helical" evidence="6">
    <location>
        <begin position="20"/>
        <end position="39"/>
    </location>
</feature>
<proteinExistence type="inferred from homology"/>